<dbReference type="InterPro" id="IPR019861">
    <property type="entry name" value="PorP/SprF_Bacteroidetes"/>
</dbReference>
<accession>A0A0C1IMV9</accession>
<dbReference type="AlphaFoldDB" id="A0A0C1IMV9"/>
<protein>
    <recommendedName>
        <fullName evidence="3">Type IX secretion system membrane protein PorP/SprF</fullName>
    </recommendedName>
</protein>
<evidence type="ECO:0000313" key="2">
    <source>
        <dbReference type="Proteomes" id="UP000031408"/>
    </source>
</evidence>
<evidence type="ECO:0000313" key="1">
    <source>
        <dbReference type="EMBL" id="KIC95540.1"/>
    </source>
</evidence>
<reference evidence="1 2" key="1">
    <citation type="submission" date="2014-11" db="EMBL/GenBank/DDBJ databases">
        <title>Genome sequence of Flavihumibacter solisilvae 3-3.</title>
        <authorList>
            <person name="Zhou G."/>
            <person name="Li M."/>
            <person name="Wang G."/>
        </authorList>
    </citation>
    <scope>NUCLEOTIDE SEQUENCE [LARGE SCALE GENOMIC DNA]</scope>
    <source>
        <strain evidence="1 2">3-3</strain>
    </source>
</reference>
<gene>
    <name evidence="1" type="ORF">OI18_04545</name>
</gene>
<comment type="caution">
    <text evidence="1">The sequence shown here is derived from an EMBL/GenBank/DDBJ whole genome shotgun (WGS) entry which is preliminary data.</text>
</comment>
<dbReference type="RefSeq" id="WP_039137582.1">
    <property type="nucleotide sequence ID" value="NZ_JSVC01000005.1"/>
</dbReference>
<dbReference type="Proteomes" id="UP000031408">
    <property type="component" value="Unassembled WGS sequence"/>
</dbReference>
<dbReference type="NCBIfam" id="TIGR03519">
    <property type="entry name" value="T9SS_PorP_fam"/>
    <property type="match status" value="1"/>
</dbReference>
<dbReference type="OrthoDB" id="1186563at2"/>
<evidence type="ECO:0008006" key="3">
    <source>
        <dbReference type="Google" id="ProtNLM"/>
    </source>
</evidence>
<dbReference type="STRING" id="1349421.OI18_04545"/>
<dbReference type="Pfam" id="PF11751">
    <property type="entry name" value="PorP_SprF"/>
    <property type="match status" value="1"/>
</dbReference>
<name>A0A0C1IMV9_9BACT</name>
<sequence>MKRPVQPYKYIVLVCLLISGITGYGQDIHFSQFYEAPLLRNPSLAGIFTGDIRVQMVYRDQWNSVTNAFRSGSLNAEYKMPVGRGDDFITAGLQFLFDRAGTVSLTSTHVLPAINYHKALSSEKNMYLSVGFMGGLVQRSIDRSKITSDNQFVGGAFNPAVDNGETFASPNYHYFDAAVGSSFNMGFGRELENSLFFGVAYHHLNRPTNSFYRNANEALHPKWVVSGGTKFNVSDQAFFNLQADYSNQGNANEVIGGAMYGYKIGDPEMPDYTLHIGAFMRFRDALIPAIKVDYDPFSIGLSYDVNVSQLKTASQGRGGFELSVTYIGFLDRDNSSRYKVICPKF</sequence>
<keyword evidence="2" id="KW-1185">Reference proteome</keyword>
<dbReference type="EMBL" id="JSVC01000005">
    <property type="protein sequence ID" value="KIC95540.1"/>
    <property type="molecule type" value="Genomic_DNA"/>
</dbReference>
<organism evidence="1 2">
    <name type="scientific">Flavihumibacter solisilvae</name>
    <dbReference type="NCBI Taxonomy" id="1349421"/>
    <lineage>
        <taxon>Bacteria</taxon>
        <taxon>Pseudomonadati</taxon>
        <taxon>Bacteroidota</taxon>
        <taxon>Chitinophagia</taxon>
        <taxon>Chitinophagales</taxon>
        <taxon>Chitinophagaceae</taxon>
        <taxon>Flavihumibacter</taxon>
    </lineage>
</organism>
<proteinExistence type="predicted"/>